<dbReference type="SUPFAM" id="SSF53335">
    <property type="entry name" value="S-adenosyl-L-methionine-dependent methyltransferases"/>
    <property type="match status" value="1"/>
</dbReference>
<gene>
    <name evidence="4" type="ORF">MPNT_160045</name>
</gene>
<comment type="caution">
    <text evidence="4">The sequence shown here is derived from an EMBL/GenBank/DDBJ whole genome shotgun (WGS) entry which is preliminary data.</text>
</comment>
<keyword evidence="1" id="KW-0175">Coiled coil</keyword>
<dbReference type="InterPro" id="IPR013216">
    <property type="entry name" value="Methyltransf_11"/>
</dbReference>
<feature type="domain" description="Methyltransferase type 11" evidence="3">
    <location>
        <begin position="77"/>
        <end position="175"/>
    </location>
</feature>
<protein>
    <submittedName>
        <fullName evidence="4">Putative Methyltransf_25 domain-containing protein</fullName>
    </submittedName>
</protein>
<dbReference type="Gene3D" id="3.40.50.150">
    <property type="entry name" value="Vaccinia Virus protein VP39"/>
    <property type="match status" value="1"/>
</dbReference>
<feature type="coiled-coil region" evidence="1">
    <location>
        <begin position="100"/>
        <end position="127"/>
    </location>
</feature>
<dbReference type="RefSeq" id="WP_174583000.1">
    <property type="nucleotide sequence ID" value="NZ_CAJNOB010000008.1"/>
</dbReference>
<accession>A0A8J2FRV7</accession>
<evidence type="ECO:0000313" key="4">
    <source>
        <dbReference type="EMBL" id="CAF0694414.1"/>
    </source>
</evidence>
<evidence type="ECO:0000259" key="3">
    <source>
        <dbReference type="Pfam" id="PF08241"/>
    </source>
</evidence>
<evidence type="ECO:0000313" key="5">
    <source>
        <dbReference type="Proteomes" id="UP000663859"/>
    </source>
</evidence>
<evidence type="ECO:0000256" key="2">
    <source>
        <dbReference type="SAM" id="MobiDB-lite"/>
    </source>
</evidence>
<organism evidence="4 5">
    <name type="scientific">Candidatus Methylacidithermus pantelleriae</name>
    <dbReference type="NCBI Taxonomy" id="2744239"/>
    <lineage>
        <taxon>Bacteria</taxon>
        <taxon>Pseudomonadati</taxon>
        <taxon>Verrucomicrobiota</taxon>
        <taxon>Methylacidiphilae</taxon>
        <taxon>Methylacidiphilales</taxon>
        <taxon>Methylacidiphilaceae</taxon>
        <taxon>Candidatus Methylacidithermus</taxon>
    </lineage>
</organism>
<dbReference type="AlphaFoldDB" id="A0A8J2FRV7"/>
<feature type="region of interest" description="Disordered" evidence="2">
    <location>
        <begin position="303"/>
        <end position="325"/>
    </location>
</feature>
<dbReference type="Proteomes" id="UP000663859">
    <property type="component" value="Unassembled WGS sequence"/>
</dbReference>
<reference evidence="4" key="1">
    <citation type="submission" date="2021-02" db="EMBL/GenBank/DDBJ databases">
        <authorList>
            <person name="Cremers G."/>
            <person name="Picone N."/>
        </authorList>
    </citation>
    <scope>NUCLEOTIDE SEQUENCE</scope>
    <source>
        <strain evidence="4">PQ17</strain>
    </source>
</reference>
<dbReference type="GO" id="GO:0008757">
    <property type="term" value="F:S-adenosylmethionine-dependent methyltransferase activity"/>
    <property type="evidence" value="ECO:0007669"/>
    <property type="project" value="InterPro"/>
</dbReference>
<dbReference type="InterPro" id="IPR029063">
    <property type="entry name" value="SAM-dependent_MTases_sf"/>
</dbReference>
<keyword evidence="5" id="KW-1185">Reference proteome</keyword>
<dbReference type="PANTHER" id="PTHR43861">
    <property type="entry name" value="TRANS-ACONITATE 2-METHYLTRANSFERASE-RELATED"/>
    <property type="match status" value="1"/>
</dbReference>
<sequence length="325" mass="38085">MTERSECYEKGGERENVKVAEKVAKANREAYERLDRERYIVGAFHIRQEGPKRVWLALWQRVQAHLPEKKRNDWELLDLGAGEGSMTLSWLERGARVTAIDISQRRLEQLGERCKRFQERLTLIEGDASEWVVRLKELQKTYDVVAVSAFLHHVPDYLLLVESFLGLVGKGGQVITFEDPLWRPRLGWTSTIMDDLLYAMWRVSQPDPVGGAFRWLRRKCGIFRDTPEDWVEYHGVRWGVDEEKIVTILERSGFEWEMYRYFSTPGKWEQRVGESLGLVNRFALWARRTKSVEGLYSQGEERLPKKVSSETPQRERKKGLGSFQY</sequence>
<dbReference type="EMBL" id="CAJNOB010000008">
    <property type="protein sequence ID" value="CAF0694414.1"/>
    <property type="molecule type" value="Genomic_DNA"/>
</dbReference>
<proteinExistence type="predicted"/>
<evidence type="ECO:0000256" key="1">
    <source>
        <dbReference type="SAM" id="Coils"/>
    </source>
</evidence>
<dbReference type="CDD" id="cd02440">
    <property type="entry name" value="AdoMet_MTases"/>
    <property type="match status" value="1"/>
</dbReference>
<dbReference type="Pfam" id="PF08241">
    <property type="entry name" value="Methyltransf_11"/>
    <property type="match status" value="1"/>
</dbReference>
<dbReference type="PANTHER" id="PTHR43861:SF1">
    <property type="entry name" value="TRANS-ACONITATE 2-METHYLTRANSFERASE"/>
    <property type="match status" value="1"/>
</dbReference>
<name>A0A8J2FRV7_9BACT</name>
<feature type="compositionally biased region" description="Basic and acidic residues" evidence="2">
    <location>
        <begin position="303"/>
        <end position="314"/>
    </location>
</feature>